<comment type="caution">
    <text evidence="2">The sequence shown here is derived from an EMBL/GenBank/DDBJ whole genome shotgun (WGS) entry which is preliminary data.</text>
</comment>
<keyword evidence="2" id="KW-0808">Transferase</keyword>
<accession>A0A4R6RVY5</accession>
<reference evidence="2 3" key="1">
    <citation type="submission" date="2019-03" db="EMBL/GenBank/DDBJ databases">
        <title>Genomic Encyclopedia of Type Strains, Phase IV (KMG-IV): sequencing the most valuable type-strain genomes for metagenomic binning, comparative biology and taxonomic classification.</title>
        <authorList>
            <person name="Goeker M."/>
        </authorList>
    </citation>
    <scope>NUCLEOTIDE SEQUENCE [LARGE SCALE GENOMIC DNA]</scope>
    <source>
        <strain evidence="2 3">DSM 45361</strain>
    </source>
</reference>
<evidence type="ECO:0000259" key="1">
    <source>
        <dbReference type="Pfam" id="PF01636"/>
    </source>
</evidence>
<organism evidence="2 3">
    <name type="scientific">Labedaea rhizosphaerae</name>
    <dbReference type="NCBI Taxonomy" id="598644"/>
    <lineage>
        <taxon>Bacteria</taxon>
        <taxon>Bacillati</taxon>
        <taxon>Actinomycetota</taxon>
        <taxon>Actinomycetes</taxon>
        <taxon>Pseudonocardiales</taxon>
        <taxon>Pseudonocardiaceae</taxon>
        <taxon>Labedaea</taxon>
    </lineage>
</organism>
<dbReference type="SUPFAM" id="SSF56112">
    <property type="entry name" value="Protein kinase-like (PK-like)"/>
    <property type="match status" value="1"/>
</dbReference>
<sequence>MGEQPLAGGVDNVGAVLRIGDTVRKPSASPAVRAFLTHLADAGFAGAPRWLGVDDRGRDVLDFIPGDVAIPPYPAWAAREELLVSVARLQRSLHVASAGFRLPAGLTWPEHRNPAGELVCHTDLCLENVVVREGRAVAFVDFDMAHPVDPLFDIAIAARHWVPLRDPADGHWPGVDHVRRFAVFAEAHELPGAERDRLVGMLLRFLDQALANMRAKAESGHPGFAALWADGYEDMNRRSHKWLQEHRSELAG</sequence>
<dbReference type="GO" id="GO:0016740">
    <property type="term" value="F:transferase activity"/>
    <property type="evidence" value="ECO:0007669"/>
    <property type="project" value="UniProtKB-KW"/>
</dbReference>
<gene>
    <name evidence="2" type="ORF">EV186_109164</name>
</gene>
<evidence type="ECO:0000313" key="3">
    <source>
        <dbReference type="Proteomes" id="UP000295444"/>
    </source>
</evidence>
<proteinExistence type="predicted"/>
<dbReference type="EMBL" id="SNXZ01000009">
    <property type="protein sequence ID" value="TDP91172.1"/>
    <property type="molecule type" value="Genomic_DNA"/>
</dbReference>
<dbReference type="AlphaFoldDB" id="A0A4R6RVY5"/>
<dbReference type="OrthoDB" id="236897at2"/>
<feature type="domain" description="Aminoglycoside phosphotransferase" evidence="1">
    <location>
        <begin position="115"/>
        <end position="166"/>
    </location>
</feature>
<dbReference type="Gene3D" id="3.90.1200.10">
    <property type="match status" value="1"/>
</dbReference>
<name>A0A4R6RVY5_LABRH</name>
<evidence type="ECO:0000313" key="2">
    <source>
        <dbReference type="EMBL" id="TDP91172.1"/>
    </source>
</evidence>
<dbReference type="RefSeq" id="WP_133853945.1">
    <property type="nucleotide sequence ID" value="NZ_SNXZ01000009.1"/>
</dbReference>
<dbReference type="InterPro" id="IPR011009">
    <property type="entry name" value="Kinase-like_dom_sf"/>
</dbReference>
<protein>
    <submittedName>
        <fullName evidence="2">Phosphotransferase family enzyme</fullName>
    </submittedName>
</protein>
<dbReference type="Pfam" id="PF01636">
    <property type="entry name" value="APH"/>
    <property type="match status" value="1"/>
</dbReference>
<dbReference type="Proteomes" id="UP000295444">
    <property type="component" value="Unassembled WGS sequence"/>
</dbReference>
<dbReference type="InterPro" id="IPR002575">
    <property type="entry name" value="Aminoglycoside_PTrfase"/>
</dbReference>
<keyword evidence="3" id="KW-1185">Reference proteome</keyword>